<feature type="transmembrane region" description="Helical" evidence="1">
    <location>
        <begin position="120"/>
        <end position="144"/>
    </location>
</feature>
<dbReference type="InterPro" id="IPR002541">
    <property type="entry name" value="Cyt_c_assembly"/>
</dbReference>
<feature type="domain" description="Cytochrome c assembly protein" evidence="2">
    <location>
        <begin position="36"/>
        <end position="260"/>
    </location>
</feature>
<dbReference type="EMBL" id="JACNEP010000010">
    <property type="protein sequence ID" value="MBC3766719.1"/>
    <property type="molecule type" value="Genomic_DNA"/>
</dbReference>
<reference evidence="3" key="1">
    <citation type="journal article" date="2018" name="Int. J. Syst. Evol. Microbiol.">
        <title>Neptunicella marina gen. nov., sp. nov., isolated from surface seawater.</title>
        <authorList>
            <person name="Liu X."/>
            <person name="Lai Q."/>
            <person name="Du Y."/>
            <person name="Zhang X."/>
            <person name="Liu Z."/>
            <person name="Sun F."/>
            <person name="Shao Z."/>
        </authorList>
    </citation>
    <scope>NUCLEOTIDE SEQUENCE</scope>
    <source>
        <strain evidence="3">S27-2</strain>
    </source>
</reference>
<evidence type="ECO:0000256" key="1">
    <source>
        <dbReference type="SAM" id="Phobius"/>
    </source>
</evidence>
<feature type="transmembrane region" description="Helical" evidence="1">
    <location>
        <begin position="234"/>
        <end position="253"/>
    </location>
</feature>
<organism evidence="3 4">
    <name type="scientific">Neptunicella marina</name>
    <dbReference type="NCBI Taxonomy" id="2125989"/>
    <lineage>
        <taxon>Bacteria</taxon>
        <taxon>Pseudomonadati</taxon>
        <taxon>Pseudomonadota</taxon>
        <taxon>Gammaproteobacteria</taxon>
        <taxon>Alteromonadales</taxon>
        <taxon>Alteromonadaceae</taxon>
        <taxon>Neptunicella</taxon>
    </lineage>
</organism>
<dbReference type="RefSeq" id="WP_186507248.1">
    <property type="nucleotide sequence ID" value="NZ_JACNEP010000010.1"/>
</dbReference>
<dbReference type="PANTHER" id="PTHR38034:SF1">
    <property type="entry name" value="INNER MEMBRANE PROTEIN YPJD"/>
    <property type="match status" value="1"/>
</dbReference>
<proteinExistence type="predicted"/>
<keyword evidence="1" id="KW-0472">Membrane</keyword>
<dbReference type="GO" id="GO:0017004">
    <property type="term" value="P:cytochrome complex assembly"/>
    <property type="evidence" value="ECO:0007669"/>
    <property type="project" value="InterPro"/>
</dbReference>
<dbReference type="GO" id="GO:0005886">
    <property type="term" value="C:plasma membrane"/>
    <property type="evidence" value="ECO:0007669"/>
    <property type="project" value="TreeGrafter"/>
</dbReference>
<dbReference type="Proteomes" id="UP000601768">
    <property type="component" value="Unassembled WGS sequence"/>
</dbReference>
<feature type="transmembrane region" description="Helical" evidence="1">
    <location>
        <begin position="89"/>
        <end position="108"/>
    </location>
</feature>
<dbReference type="AlphaFoldDB" id="A0A8J6LZN5"/>
<sequence length="264" mass="29505">MSWLYIFIIVMYLAATASISTRLFHQQGPQHKLAGIFAIVALVAHAFLLNQRILTEPGQDMSITNVASLIAWLITCSMTFASFSLASALLLPMVYGFSAMVILIQWLLPTHHVMYVQMEPALISHITIALLAYGCLVIAFLYALQLSYINYRLKHRQASLLHSSLPPLMRVESVLFKLLLIGTIMLSLSLISGFFFLDNMLKSQIHKTVLSCIAWVLYVTVLIGHHKFGWRGKPVVASTIAGAMLLTLAYFGSRFVKEVILGRF</sequence>
<dbReference type="GO" id="GO:0020037">
    <property type="term" value="F:heme binding"/>
    <property type="evidence" value="ECO:0007669"/>
    <property type="project" value="InterPro"/>
</dbReference>
<comment type="caution">
    <text evidence="3">The sequence shown here is derived from an EMBL/GenBank/DDBJ whole genome shotgun (WGS) entry which is preliminary data.</text>
</comment>
<keyword evidence="1" id="KW-1133">Transmembrane helix</keyword>
<feature type="transmembrane region" description="Helical" evidence="1">
    <location>
        <begin position="209"/>
        <end position="228"/>
    </location>
</feature>
<keyword evidence="4" id="KW-1185">Reference proteome</keyword>
<gene>
    <name evidence="3" type="primary">ccsA</name>
    <name evidence="3" type="ORF">H8B19_12590</name>
</gene>
<dbReference type="Pfam" id="PF01578">
    <property type="entry name" value="Cytochrom_C_asm"/>
    <property type="match status" value="1"/>
</dbReference>
<evidence type="ECO:0000313" key="3">
    <source>
        <dbReference type="EMBL" id="MBC3766719.1"/>
    </source>
</evidence>
<feature type="transmembrane region" description="Helical" evidence="1">
    <location>
        <begin position="174"/>
        <end position="197"/>
    </location>
</feature>
<name>A0A8J6LZN5_9ALTE</name>
<feature type="transmembrane region" description="Helical" evidence="1">
    <location>
        <begin position="62"/>
        <end position="83"/>
    </location>
</feature>
<evidence type="ECO:0000313" key="4">
    <source>
        <dbReference type="Proteomes" id="UP000601768"/>
    </source>
</evidence>
<evidence type="ECO:0000259" key="2">
    <source>
        <dbReference type="Pfam" id="PF01578"/>
    </source>
</evidence>
<dbReference type="InterPro" id="IPR052372">
    <property type="entry name" value="YpjD/HemX"/>
</dbReference>
<dbReference type="PANTHER" id="PTHR38034">
    <property type="entry name" value="INNER MEMBRANE PROTEIN YPJD"/>
    <property type="match status" value="1"/>
</dbReference>
<feature type="transmembrane region" description="Helical" evidence="1">
    <location>
        <begin position="33"/>
        <end position="50"/>
    </location>
</feature>
<keyword evidence="1" id="KW-0812">Transmembrane</keyword>
<reference evidence="3" key="2">
    <citation type="submission" date="2020-08" db="EMBL/GenBank/DDBJ databases">
        <authorList>
            <person name="Lai Q."/>
        </authorList>
    </citation>
    <scope>NUCLEOTIDE SEQUENCE</scope>
    <source>
        <strain evidence="3">S27-2</strain>
    </source>
</reference>
<protein>
    <submittedName>
        <fullName evidence="3">Cytochrome c biogenesis protein CcsA</fullName>
    </submittedName>
</protein>
<accession>A0A8J6LZN5</accession>